<dbReference type="Proteomes" id="UP000297861">
    <property type="component" value="Unassembled WGS sequence"/>
</dbReference>
<dbReference type="Gene3D" id="1.10.10.10">
    <property type="entry name" value="Winged helix-like DNA-binding domain superfamily/Winged helix DNA-binding domain"/>
    <property type="match status" value="1"/>
</dbReference>
<dbReference type="AlphaFoldDB" id="A0A4Y8KYI6"/>
<dbReference type="OrthoDB" id="1029778at2"/>
<proteinExistence type="predicted"/>
<dbReference type="InterPro" id="IPR036388">
    <property type="entry name" value="WH-like_DNA-bd_sf"/>
</dbReference>
<dbReference type="RefSeq" id="WP_026625718.1">
    <property type="nucleotide sequence ID" value="NZ_AP028867.1"/>
</dbReference>
<protein>
    <recommendedName>
        <fullName evidence="3">Winged helix-turn-helix domain-containing protein</fullName>
    </recommendedName>
</protein>
<sequence length="75" mass="8817">MVKRDINIRAKFIRGLLLTNKEMSLRQIVEITKHDDITVAVTIGWLLHDERIKAYKDQFGSIHLVFDSPISEIYY</sequence>
<evidence type="ECO:0000313" key="1">
    <source>
        <dbReference type="EMBL" id="TFD94729.1"/>
    </source>
</evidence>
<evidence type="ECO:0000313" key="2">
    <source>
        <dbReference type="Proteomes" id="UP000297861"/>
    </source>
</evidence>
<gene>
    <name evidence="1" type="ORF">E2605_15320</name>
</gene>
<dbReference type="EMBL" id="SOML01000010">
    <property type="protein sequence ID" value="TFD94729.1"/>
    <property type="molecule type" value="Genomic_DNA"/>
</dbReference>
<reference evidence="1 2" key="1">
    <citation type="submission" date="2019-03" db="EMBL/GenBank/DDBJ databases">
        <title>San Antonio Military Medical Center submission to MRSN (WRAIR), pending publication.</title>
        <authorList>
            <person name="Blyth D.M."/>
            <person name="Mccarthy S.L."/>
            <person name="Schall S.E."/>
            <person name="Stam J.A."/>
            <person name="Ong A.C."/>
            <person name="Mcgann P.T."/>
        </authorList>
    </citation>
    <scope>NUCLEOTIDE SEQUENCE [LARGE SCALE GENOMIC DNA]</scope>
    <source>
        <strain evidence="1 2">MRSN571793</strain>
    </source>
</reference>
<name>A0A4Y8KYI6_9BACT</name>
<evidence type="ECO:0008006" key="3">
    <source>
        <dbReference type="Google" id="ProtNLM"/>
    </source>
</evidence>
<keyword evidence="2" id="KW-1185">Reference proteome</keyword>
<accession>A0A4Y8KYI6</accession>
<comment type="caution">
    <text evidence="1">The sequence shown here is derived from an EMBL/GenBank/DDBJ whole genome shotgun (WGS) entry which is preliminary data.</text>
</comment>
<organism evidence="1 2">
    <name type="scientific">Dysgonomonas capnocytophagoides</name>
    <dbReference type="NCBI Taxonomy" id="45254"/>
    <lineage>
        <taxon>Bacteria</taxon>
        <taxon>Pseudomonadati</taxon>
        <taxon>Bacteroidota</taxon>
        <taxon>Bacteroidia</taxon>
        <taxon>Bacteroidales</taxon>
        <taxon>Dysgonomonadaceae</taxon>
        <taxon>Dysgonomonas</taxon>
    </lineage>
</organism>